<keyword evidence="1" id="KW-0472">Membrane</keyword>
<dbReference type="RefSeq" id="XP_003285620.1">
    <property type="nucleotide sequence ID" value="XM_003285572.1"/>
</dbReference>
<dbReference type="GeneID" id="10503197"/>
<keyword evidence="3" id="KW-1185">Reference proteome</keyword>
<proteinExistence type="predicted"/>
<evidence type="ECO:0000313" key="3">
    <source>
        <dbReference type="Proteomes" id="UP000001064"/>
    </source>
</evidence>
<dbReference type="InParanoid" id="F0ZDW2"/>
<protein>
    <submittedName>
        <fullName evidence="2">Uncharacterized protein</fullName>
    </submittedName>
</protein>
<keyword evidence="1" id="KW-0812">Transmembrane</keyword>
<dbReference type="AlphaFoldDB" id="F0ZDW2"/>
<accession>F0ZDW2</accession>
<dbReference type="PANTHER" id="PTHR38736:SF1">
    <property type="entry name" value="TRANSMEMBRANE PROTEIN"/>
    <property type="match status" value="1"/>
</dbReference>
<reference evidence="3" key="1">
    <citation type="journal article" date="2011" name="Genome Biol.">
        <title>Comparative genomics of the social amoebae Dictyostelium discoideum and Dictyostelium purpureum.</title>
        <authorList>
            <consortium name="US DOE Joint Genome Institute (JGI-PGF)"/>
            <person name="Sucgang R."/>
            <person name="Kuo A."/>
            <person name="Tian X."/>
            <person name="Salerno W."/>
            <person name="Parikh A."/>
            <person name="Feasley C.L."/>
            <person name="Dalin E."/>
            <person name="Tu H."/>
            <person name="Huang E."/>
            <person name="Barry K."/>
            <person name="Lindquist E."/>
            <person name="Shapiro H."/>
            <person name="Bruce D."/>
            <person name="Schmutz J."/>
            <person name="Salamov A."/>
            <person name="Fey P."/>
            <person name="Gaudet P."/>
            <person name="Anjard C."/>
            <person name="Babu M.M."/>
            <person name="Basu S."/>
            <person name="Bushmanova Y."/>
            <person name="van der Wel H."/>
            <person name="Katoh-Kurasawa M."/>
            <person name="Dinh C."/>
            <person name="Coutinho P.M."/>
            <person name="Saito T."/>
            <person name="Elias M."/>
            <person name="Schaap P."/>
            <person name="Kay R.R."/>
            <person name="Henrissat B."/>
            <person name="Eichinger L."/>
            <person name="Rivero F."/>
            <person name="Putnam N.H."/>
            <person name="West C.M."/>
            <person name="Loomis W.F."/>
            <person name="Chisholm R.L."/>
            <person name="Shaulsky G."/>
            <person name="Strassmann J.E."/>
            <person name="Queller D.C."/>
            <person name="Kuspa A."/>
            <person name="Grigoriev I.V."/>
        </authorList>
    </citation>
    <scope>NUCLEOTIDE SEQUENCE [LARGE SCALE GENOMIC DNA]</scope>
    <source>
        <strain evidence="3">QSDP1</strain>
    </source>
</reference>
<dbReference type="VEuPathDB" id="AmoebaDB:DICPUDRAFT_76527"/>
<name>F0ZDW2_DICPU</name>
<feature type="transmembrane region" description="Helical" evidence="1">
    <location>
        <begin position="216"/>
        <end position="237"/>
    </location>
</feature>
<feature type="transmembrane region" description="Helical" evidence="1">
    <location>
        <begin position="132"/>
        <end position="154"/>
    </location>
</feature>
<feature type="transmembrane region" description="Helical" evidence="1">
    <location>
        <begin position="12"/>
        <end position="32"/>
    </location>
</feature>
<dbReference type="PANTHER" id="PTHR38736">
    <property type="entry name" value="TRANSMEMBRANE PROTEIN-RELATED"/>
    <property type="match status" value="1"/>
</dbReference>
<dbReference type="Proteomes" id="UP000001064">
    <property type="component" value="Unassembled WGS sequence"/>
</dbReference>
<keyword evidence="1" id="KW-1133">Transmembrane helix</keyword>
<feature type="transmembrane region" description="Helical" evidence="1">
    <location>
        <begin position="92"/>
        <end position="125"/>
    </location>
</feature>
<dbReference type="KEGG" id="dpp:DICPUDRAFT_76527"/>
<sequence>MKNKILSSTATFFNLAALVLIISSFFLPWYHIEVYGRLLDNYKYYSTLVNFKLNSYTCDYLNDNSEKESINKLYGNGDGSECYPILPPTASLFGLGIVFIVIQVFLAVSVLSTFLGIVLQVVLFLSSRYRNIWVKIIIFGLSLVTITFLVLALVSSSKIHTGLQSYNSDDTQGTHSDEVTADLCDDMWCGSFKGWSNFGSPYLINYYSGWGPKSGFIVAIIGGGFTIISCFISFFIFSDNEILHNSIQEKEYTKI</sequence>
<gene>
    <name evidence="2" type="ORF">DICPUDRAFT_76527</name>
</gene>
<evidence type="ECO:0000313" key="2">
    <source>
        <dbReference type="EMBL" id="EGC37870.1"/>
    </source>
</evidence>
<dbReference type="EMBL" id="GL870989">
    <property type="protein sequence ID" value="EGC37870.1"/>
    <property type="molecule type" value="Genomic_DNA"/>
</dbReference>
<evidence type="ECO:0000256" key="1">
    <source>
        <dbReference type="SAM" id="Phobius"/>
    </source>
</evidence>
<organism evidence="2 3">
    <name type="scientific">Dictyostelium purpureum</name>
    <name type="common">Slime mold</name>
    <dbReference type="NCBI Taxonomy" id="5786"/>
    <lineage>
        <taxon>Eukaryota</taxon>
        <taxon>Amoebozoa</taxon>
        <taxon>Evosea</taxon>
        <taxon>Eumycetozoa</taxon>
        <taxon>Dictyostelia</taxon>
        <taxon>Dictyosteliales</taxon>
        <taxon>Dictyosteliaceae</taxon>
        <taxon>Dictyostelium</taxon>
    </lineage>
</organism>